<comment type="caution">
    <text evidence="1">The sequence shown here is derived from an EMBL/GenBank/DDBJ whole genome shotgun (WGS) entry which is preliminary data.</text>
</comment>
<name>A8N5E7_COPC7</name>
<evidence type="ECO:0000313" key="1">
    <source>
        <dbReference type="EMBL" id="EAU91757.2"/>
    </source>
</evidence>
<gene>
    <name evidence="1" type="ORF">CC1G_04525</name>
</gene>
<accession>A8N5E7</accession>
<dbReference type="AlphaFoldDB" id="A8N5E7"/>
<proteinExistence type="predicted"/>
<keyword evidence="2" id="KW-1185">Reference proteome</keyword>
<dbReference type="KEGG" id="cci:CC1G_04525"/>
<organism evidence="1 2">
    <name type="scientific">Coprinopsis cinerea (strain Okayama-7 / 130 / ATCC MYA-4618 / FGSC 9003)</name>
    <name type="common">Inky cap fungus</name>
    <name type="synonym">Hormographiella aspergillata</name>
    <dbReference type="NCBI Taxonomy" id="240176"/>
    <lineage>
        <taxon>Eukaryota</taxon>
        <taxon>Fungi</taxon>
        <taxon>Dikarya</taxon>
        <taxon>Basidiomycota</taxon>
        <taxon>Agaricomycotina</taxon>
        <taxon>Agaricomycetes</taxon>
        <taxon>Agaricomycetidae</taxon>
        <taxon>Agaricales</taxon>
        <taxon>Agaricineae</taxon>
        <taxon>Psathyrellaceae</taxon>
        <taxon>Coprinopsis</taxon>
    </lineage>
</organism>
<dbReference type="EMBL" id="AACS02000003">
    <property type="protein sequence ID" value="EAU91757.2"/>
    <property type="molecule type" value="Genomic_DNA"/>
</dbReference>
<dbReference type="InParanoid" id="A8N5E7"/>
<dbReference type="Proteomes" id="UP000001861">
    <property type="component" value="Unassembled WGS sequence"/>
</dbReference>
<sequence length="124" mass="14180">MAYLIVFDLCVTLQALVLTLGAYTLRGVCLVSQRRHEFQSSALCWARCSHQVFHSVTLILFHRFKMPELHYDDPEVQQYLLSNDPPGQAVVPEVQLDYRCNLIMKGMNLTSQHWPMSKGIDPTG</sequence>
<dbReference type="RefSeq" id="XP_001830092.2">
    <property type="nucleotide sequence ID" value="XM_001830040.2"/>
</dbReference>
<evidence type="ECO:0000313" key="2">
    <source>
        <dbReference type="Proteomes" id="UP000001861"/>
    </source>
</evidence>
<dbReference type="VEuPathDB" id="FungiDB:CC1G_04525"/>
<reference evidence="1 2" key="1">
    <citation type="journal article" date="2010" name="Proc. Natl. Acad. Sci. U.S.A.">
        <title>Insights into evolution of multicellular fungi from the assembled chromosomes of the mushroom Coprinopsis cinerea (Coprinus cinereus).</title>
        <authorList>
            <person name="Stajich J.E."/>
            <person name="Wilke S.K."/>
            <person name="Ahren D."/>
            <person name="Au C.H."/>
            <person name="Birren B.W."/>
            <person name="Borodovsky M."/>
            <person name="Burns C."/>
            <person name="Canback B."/>
            <person name="Casselton L.A."/>
            <person name="Cheng C.K."/>
            <person name="Deng J."/>
            <person name="Dietrich F.S."/>
            <person name="Fargo D.C."/>
            <person name="Farman M.L."/>
            <person name="Gathman A.C."/>
            <person name="Goldberg J."/>
            <person name="Guigo R."/>
            <person name="Hoegger P.J."/>
            <person name="Hooker J.B."/>
            <person name="Huggins A."/>
            <person name="James T.Y."/>
            <person name="Kamada T."/>
            <person name="Kilaru S."/>
            <person name="Kodira C."/>
            <person name="Kues U."/>
            <person name="Kupfer D."/>
            <person name="Kwan H.S."/>
            <person name="Lomsadze A."/>
            <person name="Li W."/>
            <person name="Lilly W.W."/>
            <person name="Ma L.J."/>
            <person name="Mackey A.J."/>
            <person name="Manning G."/>
            <person name="Martin F."/>
            <person name="Muraguchi H."/>
            <person name="Natvig D.O."/>
            <person name="Palmerini H."/>
            <person name="Ramesh M.A."/>
            <person name="Rehmeyer C.J."/>
            <person name="Roe B.A."/>
            <person name="Shenoy N."/>
            <person name="Stanke M."/>
            <person name="Ter-Hovhannisyan V."/>
            <person name="Tunlid A."/>
            <person name="Velagapudi R."/>
            <person name="Vision T.J."/>
            <person name="Zeng Q."/>
            <person name="Zolan M.E."/>
            <person name="Pukkila P.J."/>
        </authorList>
    </citation>
    <scope>NUCLEOTIDE SEQUENCE [LARGE SCALE GENOMIC DNA]</scope>
    <source>
        <strain evidence="2">Okayama-7 / 130 / ATCC MYA-4618 / FGSC 9003</strain>
    </source>
</reference>
<dbReference type="HOGENOM" id="CLU_2003799_0_0_1"/>
<protein>
    <submittedName>
        <fullName evidence="1">Uncharacterized protein</fullName>
    </submittedName>
</protein>
<dbReference type="GeneID" id="6006530"/>